<keyword evidence="2" id="KW-1003">Cell membrane</keyword>
<feature type="transmembrane region" description="Helical" evidence="6">
    <location>
        <begin position="382"/>
        <end position="404"/>
    </location>
</feature>
<dbReference type="AlphaFoldDB" id="A0A2N8KUV5"/>
<dbReference type="EMBL" id="POSP01000003">
    <property type="protein sequence ID" value="PND37210.1"/>
    <property type="molecule type" value="Genomic_DNA"/>
</dbReference>
<feature type="transmembrane region" description="Helical" evidence="6">
    <location>
        <begin position="424"/>
        <end position="446"/>
    </location>
</feature>
<reference evidence="7 8" key="1">
    <citation type="submission" date="2018-01" db="EMBL/GenBank/DDBJ databases">
        <title>Draft genome sequence of Paucibacter aquatile CR182 isolated from freshwater of the Nakdong River.</title>
        <authorList>
            <person name="Choi A."/>
            <person name="Chung E.J."/>
        </authorList>
    </citation>
    <scope>NUCLEOTIDE SEQUENCE [LARGE SCALE GENOMIC DNA]</scope>
    <source>
        <strain evidence="7 8">CR182</strain>
    </source>
</reference>
<evidence type="ECO:0000256" key="6">
    <source>
        <dbReference type="SAM" id="Phobius"/>
    </source>
</evidence>
<sequence length="477" mass="51656">MSTPITPANPAATSVKPLKFPNTFVLLFALLALIALATWVLPGGQYQTELVDGKKVIVADSFRHIPSQPQGLVALMTAPIKGFVEAALIIGFVLIVGGAFSVLQRSEAIDAMIKSVARAHRHSALVRAGLIPLFVGLFSLGGATFGMAEEAIPFVLIFIPLALALKYDSIVGVAIPFVGSQIGFATAFLNPFNVGVAQNIAGVPMFSGLGYRLLCWLIFTTVTIAFLMWYAARVQRDPRLSPCFEQDQERRRHLDLSSFEQFEGLQPRHKLVLGLFVLTLLSMIVGVVRFGWYIEEIAALFLVMALAVGWVARLSAEDFVAAFMQGAKDLVSTALVIALAKATVVLMRDGHIIDTVLHSLVPLVESSSPIFSAQKMFLIQSVINFFIHSGTGQAALTMPVMAPLADLVGVSRQTAILAFQFGELTTPVIPTSGITVGVLALAGIPWSRWARWMLPLQLAYLLLALLLLAVPSWIQWH</sequence>
<keyword evidence="5 6" id="KW-0472">Membrane</keyword>
<feature type="transmembrane region" description="Helical" evidence="6">
    <location>
        <begin position="209"/>
        <end position="232"/>
    </location>
</feature>
<dbReference type="Pfam" id="PF03606">
    <property type="entry name" value="DcuC"/>
    <property type="match status" value="1"/>
</dbReference>
<dbReference type="Proteomes" id="UP000235916">
    <property type="component" value="Unassembled WGS sequence"/>
</dbReference>
<accession>A0A2N8KUV5</accession>
<evidence type="ECO:0000256" key="2">
    <source>
        <dbReference type="ARBA" id="ARBA00022475"/>
    </source>
</evidence>
<keyword evidence="8" id="KW-1185">Reference proteome</keyword>
<gene>
    <name evidence="7" type="ORF">C1O66_06455</name>
</gene>
<evidence type="ECO:0000313" key="7">
    <source>
        <dbReference type="EMBL" id="PND37210.1"/>
    </source>
</evidence>
<evidence type="ECO:0000256" key="1">
    <source>
        <dbReference type="ARBA" id="ARBA00004651"/>
    </source>
</evidence>
<name>A0A2N8KUV5_9BURK</name>
<dbReference type="RefSeq" id="WP_102767127.1">
    <property type="nucleotide sequence ID" value="NZ_POSP01000003.1"/>
</dbReference>
<dbReference type="PANTHER" id="PTHR43652">
    <property type="entry name" value="BASIC AMINO ACID ANTIPORTER YFCC-RELATED"/>
    <property type="match status" value="1"/>
</dbReference>
<comment type="subcellular location">
    <subcellularLocation>
        <location evidence="1">Cell membrane</location>
        <topology evidence="1">Multi-pass membrane protein</topology>
    </subcellularLocation>
</comment>
<keyword evidence="3 6" id="KW-0812">Transmembrane</keyword>
<dbReference type="GO" id="GO:0005886">
    <property type="term" value="C:plasma membrane"/>
    <property type="evidence" value="ECO:0007669"/>
    <property type="project" value="UniProtKB-SubCell"/>
</dbReference>
<feature type="transmembrane region" description="Helical" evidence="6">
    <location>
        <begin position="297"/>
        <end position="316"/>
    </location>
</feature>
<evidence type="ECO:0000256" key="3">
    <source>
        <dbReference type="ARBA" id="ARBA00022692"/>
    </source>
</evidence>
<feature type="transmembrane region" description="Helical" evidence="6">
    <location>
        <begin position="271"/>
        <end position="291"/>
    </location>
</feature>
<dbReference type="InterPro" id="IPR018385">
    <property type="entry name" value="C4_dicarb_anaerob_car-like"/>
</dbReference>
<protein>
    <submittedName>
        <fullName evidence="7">YfcC family protein</fullName>
    </submittedName>
</protein>
<feature type="transmembrane region" description="Helical" evidence="6">
    <location>
        <begin position="458"/>
        <end position="476"/>
    </location>
</feature>
<feature type="transmembrane region" description="Helical" evidence="6">
    <location>
        <begin position="172"/>
        <end position="189"/>
    </location>
</feature>
<evidence type="ECO:0000256" key="4">
    <source>
        <dbReference type="ARBA" id="ARBA00022989"/>
    </source>
</evidence>
<organism evidence="7 8">
    <name type="scientific">Kinneretia aquatilis</name>
    <dbReference type="NCBI Taxonomy" id="2070761"/>
    <lineage>
        <taxon>Bacteria</taxon>
        <taxon>Pseudomonadati</taxon>
        <taxon>Pseudomonadota</taxon>
        <taxon>Betaproteobacteria</taxon>
        <taxon>Burkholderiales</taxon>
        <taxon>Sphaerotilaceae</taxon>
        <taxon>Roseateles</taxon>
    </lineage>
</organism>
<comment type="caution">
    <text evidence="7">The sequence shown here is derived from an EMBL/GenBank/DDBJ whole genome shotgun (WGS) entry which is preliminary data.</text>
</comment>
<evidence type="ECO:0000256" key="5">
    <source>
        <dbReference type="ARBA" id="ARBA00023136"/>
    </source>
</evidence>
<proteinExistence type="predicted"/>
<evidence type="ECO:0000313" key="8">
    <source>
        <dbReference type="Proteomes" id="UP000235916"/>
    </source>
</evidence>
<feature type="transmembrane region" description="Helical" evidence="6">
    <location>
        <begin position="124"/>
        <end position="145"/>
    </location>
</feature>
<feature type="transmembrane region" description="Helical" evidence="6">
    <location>
        <begin position="151"/>
        <end position="167"/>
    </location>
</feature>
<keyword evidence="4 6" id="KW-1133">Transmembrane helix</keyword>
<dbReference type="InterPro" id="IPR051679">
    <property type="entry name" value="DASS-Related_Transporters"/>
</dbReference>
<dbReference type="PANTHER" id="PTHR43652:SF2">
    <property type="entry name" value="BASIC AMINO ACID ANTIPORTER YFCC-RELATED"/>
    <property type="match status" value="1"/>
</dbReference>
<dbReference type="OrthoDB" id="255482at2"/>
<feature type="transmembrane region" description="Helical" evidence="6">
    <location>
        <begin position="82"/>
        <end position="103"/>
    </location>
</feature>
<feature type="transmembrane region" description="Helical" evidence="6">
    <location>
        <begin position="24"/>
        <end position="41"/>
    </location>
</feature>